<gene>
    <name evidence="1" type="ORF">RM780_11350</name>
</gene>
<name>A0ABU2L7W7_9ACTN</name>
<protein>
    <recommendedName>
        <fullName evidence="3">Transposase IS30-like HTH domain-containing protein</fullName>
    </recommendedName>
</protein>
<reference evidence="2" key="1">
    <citation type="submission" date="2023-07" db="EMBL/GenBank/DDBJ databases">
        <title>30 novel species of actinomycetes from the DSMZ collection.</title>
        <authorList>
            <person name="Nouioui I."/>
        </authorList>
    </citation>
    <scope>NUCLEOTIDE SEQUENCE [LARGE SCALE GENOMIC DNA]</scope>
    <source>
        <strain evidence="2">DSM 44917</strain>
    </source>
</reference>
<proteinExistence type="predicted"/>
<comment type="caution">
    <text evidence="1">The sequence shown here is derived from an EMBL/GenBank/DDBJ whole genome shotgun (WGS) entry which is preliminary data.</text>
</comment>
<dbReference type="EMBL" id="JAVREN010000012">
    <property type="protein sequence ID" value="MDT0307556.1"/>
    <property type="molecule type" value="Genomic_DNA"/>
</dbReference>
<keyword evidence="2" id="KW-1185">Reference proteome</keyword>
<dbReference type="RefSeq" id="WP_311630503.1">
    <property type="nucleotide sequence ID" value="NZ_JAVREN010000012.1"/>
</dbReference>
<dbReference type="Proteomes" id="UP001183388">
    <property type="component" value="Unassembled WGS sequence"/>
</dbReference>
<evidence type="ECO:0000313" key="1">
    <source>
        <dbReference type="EMBL" id="MDT0307556.1"/>
    </source>
</evidence>
<dbReference type="Gene3D" id="1.10.10.60">
    <property type="entry name" value="Homeodomain-like"/>
    <property type="match status" value="2"/>
</dbReference>
<evidence type="ECO:0008006" key="3">
    <source>
        <dbReference type="Google" id="ProtNLM"/>
    </source>
</evidence>
<sequence length="145" mass="16255">MEQRRTYYNTKMQVRLLEALLAKLPSLDAPVRQPATRSKPGRVKHLDAAQTQKLIAGYRGGATVYELGREFGVSRQTVSTILHRHGIEMRMGRLAAEAIDEAVRLYESGWSLARIGDRLGASVGTVRNRLLERGVTMRDSHGRAR</sequence>
<evidence type="ECO:0000313" key="2">
    <source>
        <dbReference type="Proteomes" id="UP001183388"/>
    </source>
</evidence>
<accession>A0ABU2L7W7</accession>
<organism evidence="1 2">
    <name type="scientific">Streptomyces boetiae</name>
    <dbReference type="NCBI Taxonomy" id="3075541"/>
    <lineage>
        <taxon>Bacteria</taxon>
        <taxon>Bacillati</taxon>
        <taxon>Actinomycetota</taxon>
        <taxon>Actinomycetes</taxon>
        <taxon>Kitasatosporales</taxon>
        <taxon>Streptomycetaceae</taxon>
        <taxon>Streptomyces</taxon>
    </lineage>
</organism>